<protein>
    <submittedName>
        <fullName evidence="5">AraC family transcriptional regulator</fullName>
    </submittedName>
</protein>
<dbReference type="EMBL" id="JACCCU010000005">
    <property type="protein sequence ID" value="NYF92293.1"/>
    <property type="molecule type" value="Genomic_DNA"/>
</dbReference>
<comment type="caution">
    <text evidence="5">The sequence shown here is derived from an EMBL/GenBank/DDBJ whole genome shotgun (WGS) entry which is preliminary data.</text>
</comment>
<keyword evidence="2" id="KW-0238">DNA-binding</keyword>
<dbReference type="Proteomes" id="UP000564385">
    <property type="component" value="Unassembled WGS sequence"/>
</dbReference>
<evidence type="ECO:0000256" key="2">
    <source>
        <dbReference type="ARBA" id="ARBA00023125"/>
    </source>
</evidence>
<dbReference type="AlphaFoldDB" id="A0A852VHM8"/>
<dbReference type="GO" id="GO:0043565">
    <property type="term" value="F:sequence-specific DNA binding"/>
    <property type="evidence" value="ECO:0007669"/>
    <property type="project" value="InterPro"/>
</dbReference>
<dbReference type="InterPro" id="IPR009057">
    <property type="entry name" value="Homeodomain-like_sf"/>
</dbReference>
<dbReference type="Gene3D" id="1.10.10.60">
    <property type="entry name" value="Homeodomain-like"/>
    <property type="match status" value="2"/>
</dbReference>
<evidence type="ECO:0000256" key="1">
    <source>
        <dbReference type="ARBA" id="ARBA00023015"/>
    </source>
</evidence>
<dbReference type="PROSITE" id="PS01124">
    <property type="entry name" value="HTH_ARAC_FAMILY_2"/>
    <property type="match status" value="1"/>
</dbReference>
<reference evidence="5 6" key="1">
    <citation type="submission" date="2020-07" db="EMBL/GenBank/DDBJ databases">
        <title>Genomic Encyclopedia of Type Strains, Phase IV (KMG-V): Genome sequencing to study the core and pangenomes of soil and plant-associated prokaryotes.</title>
        <authorList>
            <person name="Whitman W."/>
        </authorList>
    </citation>
    <scope>NUCLEOTIDE SEQUENCE [LARGE SCALE GENOMIC DNA]</scope>
    <source>
        <strain evidence="5 6">M8UP22</strain>
    </source>
</reference>
<accession>A0A852VHM8</accession>
<keyword evidence="3" id="KW-0804">Transcription</keyword>
<dbReference type="InterPro" id="IPR018060">
    <property type="entry name" value="HTH_AraC"/>
</dbReference>
<dbReference type="InterPro" id="IPR020449">
    <property type="entry name" value="Tscrpt_reg_AraC-type_HTH"/>
</dbReference>
<evidence type="ECO:0000256" key="3">
    <source>
        <dbReference type="ARBA" id="ARBA00023163"/>
    </source>
</evidence>
<dbReference type="PANTHER" id="PTHR46796:SF14">
    <property type="entry name" value="TRANSCRIPTIONAL REGULATORY PROTEIN"/>
    <property type="match status" value="1"/>
</dbReference>
<evidence type="ECO:0000259" key="4">
    <source>
        <dbReference type="PROSITE" id="PS01124"/>
    </source>
</evidence>
<name>A0A852VHM8_9BACT</name>
<evidence type="ECO:0000313" key="5">
    <source>
        <dbReference type="EMBL" id="NYF92293.1"/>
    </source>
</evidence>
<dbReference type="SUPFAM" id="SSF46689">
    <property type="entry name" value="Homeodomain-like"/>
    <property type="match status" value="2"/>
</dbReference>
<gene>
    <name evidence="5" type="ORF">HDF08_004416</name>
</gene>
<evidence type="ECO:0000313" key="6">
    <source>
        <dbReference type="Proteomes" id="UP000564385"/>
    </source>
</evidence>
<keyword evidence="1" id="KW-0805">Transcription regulation</keyword>
<sequence>MSGPATLSRVPPWFRHTISRRAEWSFCTLEQSCFGPMHDPTPAVPFHHFGVRLDRTPLKMGWVMDGRQSNTGLSAGQVSIIPAGASAKAWWDRPVDFACLYFTPASLAAAAGGNVANAADFEIRPAIGVLSPTIVNLIQSIHADAVAGHPYGKLVGESIFISMASLLANDGRIVQDRKYRAGVGDKRVRRALEYIHSHLCEQMDLLSIAQASETSPFHLCRSFRNAVGNSIWQYVARERVRVAGGLMKDAALSLTQIATMAGFESYSSFAATFKASRGLSPSRFRESAAVDWKIASPSSFREDARSPEVVLDSR</sequence>
<organism evidence="5 6">
    <name type="scientific">Tunturiibacter lichenicola</name>
    <dbReference type="NCBI Taxonomy" id="2051959"/>
    <lineage>
        <taxon>Bacteria</taxon>
        <taxon>Pseudomonadati</taxon>
        <taxon>Acidobacteriota</taxon>
        <taxon>Terriglobia</taxon>
        <taxon>Terriglobales</taxon>
        <taxon>Acidobacteriaceae</taxon>
        <taxon>Tunturiibacter</taxon>
    </lineage>
</organism>
<feature type="domain" description="HTH araC/xylS-type" evidence="4">
    <location>
        <begin position="189"/>
        <end position="287"/>
    </location>
</feature>
<dbReference type="GO" id="GO:0003700">
    <property type="term" value="F:DNA-binding transcription factor activity"/>
    <property type="evidence" value="ECO:0007669"/>
    <property type="project" value="InterPro"/>
</dbReference>
<dbReference type="PRINTS" id="PR00032">
    <property type="entry name" value="HTHARAC"/>
</dbReference>
<dbReference type="SMART" id="SM00342">
    <property type="entry name" value="HTH_ARAC"/>
    <property type="match status" value="1"/>
</dbReference>
<proteinExistence type="predicted"/>
<dbReference type="Pfam" id="PF12833">
    <property type="entry name" value="HTH_18"/>
    <property type="match status" value="1"/>
</dbReference>
<dbReference type="InterPro" id="IPR050204">
    <property type="entry name" value="AraC_XylS_family_regulators"/>
</dbReference>
<dbReference type="PANTHER" id="PTHR46796">
    <property type="entry name" value="HTH-TYPE TRANSCRIPTIONAL ACTIVATOR RHAS-RELATED"/>
    <property type="match status" value="1"/>
</dbReference>